<comment type="subcellular location">
    <subcellularLocation>
        <location evidence="1">Endoplasmic reticulum membrane</location>
        <topology evidence="1">Multi-pass membrane protein</topology>
    </subcellularLocation>
</comment>
<dbReference type="OrthoDB" id="3990054at2759"/>
<sequence>MSNIFPLGQPPRQAGMEDAEEDYYDGKPIFQYVKDTVLAPIRIATSPTLLRTYLRTALLLLTSSILFGIAVIAYTSFYYTYIPVRGITVPIYLQYDHSSFAPSSPSSLQALVPRPPKFPYGIANVNGLISRQKYDVVVEMTLPRSERNLEAGNWMLGLEMRGPTTIGGGVKGMLGWEEEWDVDDYSQGPNAGSMTEKVAGDGIVGAGAVEKPVVLARSRRPAILTYRSWMTELAYRALRLPLYMIGWGQESEKVEVRMMEGVDFDKGWRNVPSSLRLEIRSRTPLEVYRIAVRFAARLEGLRWIMYNYRLSSFVVATSVFWGVEMSVVLLTWLAFSLCFGAAGEQEEDAGDRKKIKLESGAITPKTEPPDSEPATPLSDTSRTFPTLSSHQRLHYTSPPDERSKAKEERETPRLEYLPVKRDEEADDEDDDESADFLLEEPVPRSGEGVLTDSGIGTSLESSVEARTGLSRRRSGGGDGGKRER</sequence>
<dbReference type="PANTHER" id="PTHR21212">
    <property type="entry name" value="BERNARDINELLI-SEIP CONGENITAL LIPODYSTROPHY 2 HOMOLOG BSCL2 PROTEIN"/>
    <property type="match status" value="1"/>
</dbReference>
<evidence type="ECO:0000256" key="2">
    <source>
        <dbReference type="ARBA" id="ARBA00022692"/>
    </source>
</evidence>
<keyword evidence="5" id="KW-0443">Lipid metabolism</keyword>
<keyword evidence="2 8" id="KW-0812">Transmembrane</keyword>
<feature type="transmembrane region" description="Helical" evidence="8">
    <location>
        <begin position="57"/>
        <end position="79"/>
    </location>
</feature>
<dbReference type="Pfam" id="PF06775">
    <property type="entry name" value="Seipin"/>
    <property type="match status" value="1"/>
</dbReference>
<organism evidence="9 10">
    <name type="scientific">Trematosphaeria pertusa</name>
    <dbReference type="NCBI Taxonomy" id="390896"/>
    <lineage>
        <taxon>Eukaryota</taxon>
        <taxon>Fungi</taxon>
        <taxon>Dikarya</taxon>
        <taxon>Ascomycota</taxon>
        <taxon>Pezizomycotina</taxon>
        <taxon>Dothideomycetes</taxon>
        <taxon>Pleosporomycetidae</taxon>
        <taxon>Pleosporales</taxon>
        <taxon>Massarineae</taxon>
        <taxon>Trematosphaeriaceae</taxon>
        <taxon>Trematosphaeria</taxon>
    </lineage>
</organism>
<protein>
    <recommendedName>
        <fullName evidence="11">Adipose-regulatory protein-domain-containing protein</fullName>
    </recommendedName>
</protein>
<feature type="compositionally biased region" description="Polar residues" evidence="7">
    <location>
        <begin position="377"/>
        <end position="390"/>
    </location>
</feature>
<dbReference type="RefSeq" id="XP_033679225.1">
    <property type="nucleotide sequence ID" value="XM_033829905.1"/>
</dbReference>
<dbReference type="EMBL" id="ML987203">
    <property type="protein sequence ID" value="KAF2244221.1"/>
    <property type="molecule type" value="Genomic_DNA"/>
</dbReference>
<dbReference type="InterPro" id="IPR009617">
    <property type="entry name" value="Seipin"/>
</dbReference>
<dbReference type="GO" id="GO:0006629">
    <property type="term" value="P:lipid metabolic process"/>
    <property type="evidence" value="ECO:0007669"/>
    <property type="project" value="UniProtKB-KW"/>
</dbReference>
<evidence type="ECO:0008006" key="11">
    <source>
        <dbReference type="Google" id="ProtNLM"/>
    </source>
</evidence>
<feature type="compositionally biased region" description="Acidic residues" evidence="7">
    <location>
        <begin position="424"/>
        <end position="438"/>
    </location>
</feature>
<evidence type="ECO:0000256" key="4">
    <source>
        <dbReference type="ARBA" id="ARBA00022989"/>
    </source>
</evidence>
<evidence type="ECO:0000256" key="3">
    <source>
        <dbReference type="ARBA" id="ARBA00022824"/>
    </source>
</evidence>
<dbReference type="GO" id="GO:0005789">
    <property type="term" value="C:endoplasmic reticulum membrane"/>
    <property type="evidence" value="ECO:0007669"/>
    <property type="project" value="UniProtKB-SubCell"/>
</dbReference>
<feature type="region of interest" description="Disordered" evidence="7">
    <location>
        <begin position="359"/>
        <end position="484"/>
    </location>
</feature>
<keyword evidence="10" id="KW-1185">Reference proteome</keyword>
<evidence type="ECO:0000256" key="1">
    <source>
        <dbReference type="ARBA" id="ARBA00004477"/>
    </source>
</evidence>
<keyword evidence="6 8" id="KW-0472">Membrane</keyword>
<feature type="compositionally biased region" description="Basic and acidic residues" evidence="7">
    <location>
        <begin position="399"/>
        <end position="423"/>
    </location>
</feature>
<evidence type="ECO:0000256" key="5">
    <source>
        <dbReference type="ARBA" id="ARBA00023098"/>
    </source>
</evidence>
<evidence type="ECO:0000256" key="8">
    <source>
        <dbReference type="SAM" id="Phobius"/>
    </source>
</evidence>
<accession>A0A6A6I1L7</accession>
<keyword evidence="3" id="KW-0256">Endoplasmic reticulum</keyword>
<proteinExistence type="predicted"/>
<evidence type="ECO:0000256" key="7">
    <source>
        <dbReference type="SAM" id="MobiDB-lite"/>
    </source>
</evidence>
<name>A0A6A6I1L7_9PLEO</name>
<dbReference type="PANTHER" id="PTHR21212:SF0">
    <property type="entry name" value="SEIPIN"/>
    <property type="match status" value="1"/>
</dbReference>
<reference evidence="9" key="1">
    <citation type="journal article" date="2020" name="Stud. Mycol.">
        <title>101 Dothideomycetes genomes: a test case for predicting lifestyles and emergence of pathogens.</title>
        <authorList>
            <person name="Haridas S."/>
            <person name="Albert R."/>
            <person name="Binder M."/>
            <person name="Bloem J."/>
            <person name="Labutti K."/>
            <person name="Salamov A."/>
            <person name="Andreopoulos B."/>
            <person name="Baker S."/>
            <person name="Barry K."/>
            <person name="Bills G."/>
            <person name="Bluhm B."/>
            <person name="Cannon C."/>
            <person name="Castanera R."/>
            <person name="Culley D."/>
            <person name="Daum C."/>
            <person name="Ezra D."/>
            <person name="Gonzalez J."/>
            <person name="Henrissat B."/>
            <person name="Kuo A."/>
            <person name="Liang C."/>
            <person name="Lipzen A."/>
            <person name="Lutzoni F."/>
            <person name="Magnuson J."/>
            <person name="Mondo S."/>
            <person name="Nolan M."/>
            <person name="Ohm R."/>
            <person name="Pangilinan J."/>
            <person name="Park H.-J."/>
            <person name="Ramirez L."/>
            <person name="Alfaro M."/>
            <person name="Sun H."/>
            <person name="Tritt A."/>
            <person name="Yoshinaga Y."/>
            <person name="Zwiers L.-H."/>
            <person name="Turgeon B."/>
            <person name="Goodwin S."/>
            <person name="Spatafora J."/>
            <person name="Crous P."/>
            <person name="Grigoriev I."/>
        </authorList>
    </citation>
    <scope>NUCLEOTIDE SEQUENCE</scope>
    <source>
        <strain evidence="9">CBS 122368</strain>
    </source>
</reference>
<gene>
    <name evidence="9" type="ORF">BU26DRAFT_522908</name>
</gene>
<dbReference type="AlphaFoldDB" id="A0A6A6I1L7"/>
<keyword evidence="4 8" id="KW-1133">Transmembrane helix</keyword>
<evidence type="ECO:0000313" key="9">
    <source>
        <dbReference type="EMBL" id="KAF2244221.1"/>
    </source>
</evidence>
<dbReference type="GeneID" id="54583235"/>
<dbReference type="CDD" id="cd23995">
    <property type="entry name" value="Seipin_BSCL2_like"/>
    <property type="match status" value="1"/>
</dbReference>
<dbReference type="Proteomes" id="UP000800094">
    <property type="component" value="Unassembled WGS sequence"/>
</dbReference>
<dbReference type="GO" id="GO:0140042">
    <property type="term" value="P:lipid droplet formation"/>
    <property type="evidence" value="ECO:0007669"/>
    <property type="project" value="UniProtKB-ARBA"/>
</dbReference>
<evidence type="ECO:0000313" key="10">
    <source>
        <dbReference type="Proteomes" id="UP000800094"/>
    </source>
</evidence>
<feature type="transmembrane region" description="Helical" evidence="8">
    <location>
        <begin position="310"/>
        <end position="335"/>
    </location>
</feature>
<evidence type="ECO:0000256" key="6">
    <source>
        <dbReference type="ARBA" id="ARBA00023136"/>
    </source>
</evidence>